<comment type="caution">
    <text evidence="1">The sequence shown here is derived from an EMBL/GenBank/DDBJ whole genome shotgun (WGS) entry which is preliminary data.</text>
</comment>
<accession>A0AAV4CKE2</accession>
<name>A0AAV4CKE2_9GAST</name>
<dbReference type="AlphaFoldDB" id="A0AAV4CKE2"/>
<organism evidence="1 2">
    <name type="scientific">Plakobranchus ocellatus</name>
    <dbReference type="NCBI Taxonomy" id="259542"/>
    <lineage>
        <taxon>Eukaryota</taxon>
        <taxon>Metazoa</taxon>
        <taxon>Spiralia</taxon>
        <taxon>Lophotrochozoa</taxon>
        <taxon>Mollusca</taxon>
        <taxon>Gastropoda</taxon>
        <taxon>Heterobranchia</taxon>
        <taxon>Euthyneura</taxon>
        <taxon>Panpulmonata</taxon>
        <taxon>Sacoglossa</taxon>
        <taxon>Placobranchoidea</taxon>
        <taxon>Plakobranchidae</taxon>
        <taxon>Plakobranchus</taxon>
    </lineage>
</organism>
<reference evidence="1 2" key="1">
    <citation type="journal article" date="2021" name="Elife">
        <title>Chloroplast acquisition without the gene transfer in kleptoplastic sea slugs, Plakobranchus ocellatus.</title>
        <authorList>
            <person name="Maeda T."/>
            <person name="Takahashi S."/>
            <person name="Yoshida T."/>
            <person name="Shimamura S."/>
            <person name="Takaki Y."/>
            <person name="Nagai Y."/>
            <person name="Toyoda A."/>
            <person name="Suzuki Y."/>
            <person name="Arimoto A."/>
            <person name="Ishii H."/>
            <person name="Satoh N."/>
            <person name="Nishiyama T."/>
            <person name="Hasebe M."/>
            <person name="Maruyama T."/>
            <person name="Minagawa J."/>
            <person name="Obokata J."/>
            <person name="Shigenobu S."/>
        </authorList>
    </citation>
    <scope>NUCLEOTIDE SEQUENCE [LARGE SCALE GENOMIC DNA]</scope>
</reference>
<proteinExistence type="predicted"/>
<evidence type="ECO:0000313" key="1">
    <source>
        <dbReference type="EMBL" id="GFO33385.1"/>
    </source>
</evidence>
<dbReference type="EMBL" id="BLXT01006771">
    <property type="protein sequence ID" value="GFO33385.1"/>
    <property type="molecule type" value="Genomic_DNA"/>
</dbReference>
<evidence type="ECO:0000313" key="2">
    <source>
        <dbReference type="Proteomes" id="UP000735302"/>
    </source>
</evidence>
<keyword evidence="2" id="KW-1185">Reference proteome</keyword>
<gene>
    <name evidence="1" type="ORF">PoB_005989000</name>
</gene>
<sequence>MTDERSVTLEWTGEYAQGFRPSVRPGRRRWGSNPRQKGLCRSQGGLASHCATVAPRTQIFLISQRSSNEILTEQCEVQFNIAANISPSQSASGSVEWSVLCGGSTAHPQQSDLRLSGPHRAMTLMSP</sequence>
<dbReference type="Proteomes" id="UP000735302">
    <property type="component" value="Unassembled WGS sequence"/>
</dbReference>
<protein>
    <submittedName>
        <fullName evidence="1">Uncharacterized protein</fullName>
    </submittedName>
</protein>